<accession>A0A1F6NL00</accession>
<keyword evidence="1" id="KW-0812">Transmembrane</keyword>
<dbReference type="EMBL" id="MFQR01000008">
    <property type="protein sequence ID" value="OGH84667.1"/>
    <property type="molecule type" value="Genomic_DNA"/>
</dbReference>
<gene>
    <name evidence="2" type="ORF">A2261_00505</name>
</gene>
<sequence>MINNTENQSKEYAFGRSPEEVFDKFVENMQAGKKYCADSAEHWAEIKTFHLPKELIVFNLGVCAFLGAMYQNYQLYWLCASFILGGASIILSFWFTWVVANENINNVNKRQKVFENAMGGLLARKSMGEVADKFNPEMAAVLDEMRKKERWFSQVQRISIVTFVAGLCFAILGLVLPVFLGSVIR</sequence>
<dbReference type="Proteomes" id="UP000177803">
    <property type="component" value="Unassembled WGS sequence"/>
</dbReference>
<keyword evidence="1" id="KW-1133">Transmembrane helix</keyword>
<protein>
    <submittedName>
        <fullName evidence="2">Uncharacterized protein</fullName>
    </submittedName>
</protein>
<evidence type="ECO:0000256" key="1">
    <source>
        <dbReference type="SAM" id="Phobius"/>
    </source>
</evidence>
<reference evidence="2 3" key="1">
    <citation type="journal article" date="2016" name="Nat. Commun.">
        <title>Thousands of microbial genomes shed light on interconnected biogeochemical processes in an aquifer system.</title>
        <authorList>
            <person name="Anantharaman K."/>
            <person name="Brown C.T."/>
            <person name="Hug L.A."/>
            <person name="Sharon I."/>
            <person name="Castelle C.J."/>
            <person name="Probst A.J."/>
            <person name="Thomas B.C."/>
            <person name="Singh A."/>
            <person name="Wilkins M.J."/>
            <person name="Karaoz U."/>
            <person name="Brodie E.L."/>
            <person name="Williams K.H."/>
            <person name="Hubbard S.S."/>
            <person name="Banfield J.F."/>
        </authorList>
    </citation>
    <scope>NUCLEOTIDE SEQUENCE [LARGE SCALE GENOMIC DNA]</scope>
</reference>
<organism evidence="2 3">
    <name type="scientific">Candidatus Magasanikbacteria bacterium RIFOXYA2_FULL_44_8</name>
    <dbReference type="NCBI Taxonomy" id="1798696"/>
    <lineage>
        <taxon>Bacteria</taxon>
        <taxon>Candidatus Magasanikiibacteriota</taxon>
    </lineage>
</organism>
<name>A0A1F6NL00_9BACT</name>
<proteinExistence type="predicted"/>
<evidence type="ECO:0000313" key="3">
    <source>
        <dbReference type="Proteomes" id="UP000177803"/>
    </source>
</evidence>
<keyword evidence="1" id="KW-0472">Membrane</keyword>
<comment type="caution">
    <text evidence="2">The sequence shown here is derived from an EMBL/GenBank/DDBJ whole genome shotgun (WGS) entry which is preliminary data.</text>
</comment>
<dbReference type="AlphaFoldDB" id="A0A1F6NL00"/>
<evidence type="ECO:0000313" key="2">
    <source>
        <dbReference type="EMBL" id="OGH84667.1"/>
    </source>
</evidence>
<feature type="transmembrane region" description="Helical" evidence="1">
    <location>
        <begin position="75"/>
        <end position="100"/>
    </location>
</feature>
<feature type="transmembrane region" description="Helical" evidence="1">
    <location>
        <begin position="155"/>
        <end position="180"/>
    </location>
</feature>